<feature type="region of interest" description="Disordered" evidence="3">
    <location>
        <begin position="110"/>
        <end position="172"/>
    </location>
</feature>
<feature type="compositionally biased region" description="Polar residues" evidence="3">
    <location>
        <begin position="123"/>
        <end position="134"/>
    </location>
</feature>
<keyword evidence="4" id="KW-0732">Signal</keyword>
<evidence type="ECO:0000256" key="4">
    <source>
        <dbReference type="SAM" id="SignalP"/>
    </source>
</evidence>
<proteinExistence type="predicted"/>
<dbReference type="EnsemblMetazoa" id="PPAI007594-RA">
    <property type="protein sequence ID" value="PPAI007594-PA"/>
    <property type="gene ID" value="PPAI007594"/>
</dbReference>
<name>A0A1B0DHG0_PHLPP</name>
<sequence>MRNTFWVIWSSDFFPFLLSLLRRINKNSWNDGRSLFERLKEQKDKKDLEFEESRKLKNLIRGLDDDEIDFLDMVDQSKINAEKAKHLQDLKELQEFRERQNTIDENHIDKIRQAELEKPKISKNLSSSHTSQKSILKGAIVRKREASGGSGDEPAEKKANTGNKDNSGESNGGLVCLGVLPGIGRYDSSDESDSSSTDVEDLATGSCCLDLVGRKILKKITDEDCK</sequence>
<keyword evidence="7" id="KW-1185">Reference proteome</keyword>
<evidence type="ECO:0000313" key="6">
    <source>
        <dbReference type="EnsemblMetazoa" id="PPAI007594-PA"/>
    </source>
</evidence>
<feature type="domain" description="FAM192A/Fyv6 N-terminal" evidence="5">
    <location>
        <begin position="30"/>
        <end position="97"/>
    </location>
</feature>
<dbReference type="Proteomes" id="UP000092462">
    <property type="component" value="Unassembled WGS sequence"/>
</dbReference>
<dbReference type="PANTHER" id="PTHR13495:SF0">
    <property type="entry name" value="PSME3-INTERACTING PROTEIN"/>
    <property type="match status" value="1"/>
</dbReference>
<accession>A0A1B0DHG0</accession>
<dbReference type="AlphaFoldDB" id="A0A1B0DHG0"/>
<evidence type="ECO:0000256" key="3">
    <source>
        <dbReference type="SAM" id="MobiDB-lite"/>
    </source>
</evidence>
<organism evidence="6 7">
    <name type="scientific">Phlebotomus papatasi</name>
    <name type="common">Sandfly</name>
    <dbReference type="NCBI Taxonomy" id="29031"/>
    <lineage>
        <taxon>Eukaryota</taxon>
        <taxon>Metazoa</taxon>
        <taxon>Ecdysozoa</taxon>
        <taxon>Arthropoda</taxon>
        <taxon>Hexapoda</taxon>
        <taxon>Insecta</taxon>
        <taxon>Pterygota</taxon>
        <taxon>Neoptera</taxon>
        <taxon>Endopterygota</taxon>
        <taxon>Diptera</taxon>
        <taxon>Nematocera</taxon>
        <taxon>Psychodoidea</taxon>
        <taxon>Psychodidae</taxon>
        <taxon>Phlebotomus</taxon>
        <taxon>Phlebotomus</taxon>
    </lineage>
</organism>
<reference evidence="6" key="1">
    <citation type="submission" date="2022-08" db="UniProtKB">
        <authorList>
            <consortium name="EnsemblMetazoa"/>
        </authorList>
    </citation>
    <scope>IDENTIFICATION</scope>
    <source>
        <strain evidence="6">Israel</strain>
    </source>
</reference>
<dbReference type="VEuPathDB" id="VectorBase:PPAPM1_003350"/>
<dbReference type="GO" id="GO:0005634">
    <property type="term" value="C:nucleus"/>
    <property type="evidence" value="ECO:0007669"/>
    <property type="project" value="UniProtKB-SubCell"/>
</dbReference>
<evidence type="ECO:0000313" key="7">
    <source>
        <dbReference type="Proteomes" id="UP000092462"/>
    </source>
</evidence>
<evidence type="ECO:0000256" key="2">
    <source>
        <dbReference type="ARBA" id="ARBA00023242"/>
    </source>
</evidence>
<dbReference type="EMBL" id="AJVK01034037">
    <property type="status" value="NOT_ANNOTATED_CDS"/>
    <property type="molecule type" value="Genomic_DNA"/>
</dbReference>
<dbReference type="PANTHER" id="PTHR13495">
    <property type="entry name" value="NEFA-INTERACTING NUCLEAR PROTEIN NIP30"/>
    <property type="match status" value="1"/>
</dbReference>
<dbReference type="VEuPathDB" id="VectorBase:PPAI007594"/>
<dbReference type="InterPro" id="IPR019331">
    <property type="entry name" value="FAM192A/Fyv6_N"/>
</dbReference>
<comment type="subcellular location">
    <subcellularLocation>
        <location evidence="1">Nucleus</location>
    </subcellularLocation>
</comment>
<feature type="signal peptide" evidence="4">
    <location>
        <begin position="1"/>
        <end position="19"/>
    </location>
</feature>
<dbReference type="InterPro" id="IPR039845">
    <property type="entry name" value="FAM192A"/>
</dbReference>
<feature type="compositionally biased region" description="Basic and acidic residues" evidence="3">
    <location>
        <begin position="110"/>
        <end position="120"/>
    </location>
</feature>
<feature type="chain" id="PRO_5043377316" description="FAM192A/Fyv6 N-terminal domain-containing protein" evidence="4">
    <location>
        <begin position="20"/>
        <end position="226"/>
    </location>
</feature>
<evidence type="ECO:0000259" key="5">
    <source>
        <dbReference type="Pfam" id="PF10187"/>
    </source>
</evidence>
<dbReference type="Pfam" id="PF10187">
    <property type="entry name" value="FAM192A_Fyv6_N"/>
    <property type="match status" value="1"/>
</dbReference>
<keyword evidence="2" id="KW-0539">Nucleus</keyword>
<protein>
    <recommendedName>
        <fullName evidence="5">FAM192A/Fyv6 N-terminal domain-containing protein</fullName>
    </recommendedName>
</protein>
<evidence type="ECO:0000256" key="1">
    <source>
        <dbReference type="ARBA" id="ARBA00004123"/>
    </source>
</evidence>
<feature type="compositionally biased region" description="Polar residues" evidence="3">
    <location>
        <begin position="160"/>
        <end position="169"/>
    </location>
</feature>